<evidence type="ECO:0000256" key="1">
    <source>
        <dbReference type="SAM" id="MobiDB-lite"/>
    </source>
</evidence>
<comment type="caution">
    <text evidence="3">The sequence shown here is derived from an EMBL/GenBank/DDBJ whole genome shotgun (WGS) entry which is preliminary data.</text>
</comment>
<name>A0A8J5Z0E1_9ROSI</name>
<dbReference type="InterPro" id="IPR004332">
    <property type="entry name" value="Transposase_MuDR"/>
</dbReference>
<feature type="compositionally biased region" description="Basic and acidic residues" evidence="1">
    <location>
        <begin position="26"/>
        <end position="46"/>
    </location>
</feature>
<evidence type="ECO:0000313" key="3">
    <source>
        <dbReference type="EMBL" id="KAG8491458.1"/>
    </source>
</evidence>
<sequence>MLLLIVGESDFEDDMLLLSAGESDFKVTEADREGDVEGVQADREGDAEGGEANGEDDIERVQAVGQGDVEGVKANREGLTATQFEADEYNSGGFGSSVGDENVADFATPVGMDNVATAVSEEEEDSHEAEVYDSNKHGSLVGSDEDEEHENGGRRKSKFPLYKDRPDPLKFSLGMFFKDSKQFKSAIRNYFKEYRRQLKFLKNEPKRVAVKCIASPNCP</sequence>
<feature type="region of interest" description="Disordered" evidence="1">
    <location>
        <begin position="120"/>
        <end position="162"/>
    </location>
</feature>
<dbReference type="Proteomes" id="UP000701853">
    <property type="component" value="Chromosome 6"/>
</dbReference>
<organism evidence="3 4">
    <name type="scientific">Gossypium anomalum</name>
    <dbReference type="NCBI Taxonomy" id="47600"/>
    <lineage>
        <taxon>Eukaryota</taxon>
        <taxon>Viridiplantae</taxon>
        <taxon>Streptophyta</taxon>
        <taxon>Embryophyta</taxon>
        <taxon>Tracheophyta</taxon>
        <taxon>Spermatophyta</taxon>
        <taxon>Magnoliopsida</taxon>
        <taxon>eudicotyledons</taxon>
        <taxon>Gunneridae</taxon>
        <taxon>Pentapetalae</taxon>
        <taxon>rosids</taxon>
        <taxon>malvids</taxon>
        <taxon>Malvales</taxon>
        <taxon>Malvaceae</taxon>
        <taxon>Malvoideae</taxon>
        <taxon>Gossypium</taxon>
    </lineage>
</organism>
<dbReference type="AlphaFoldDB" id="A0A8J5Z0E1"/>
<dbReference type="EMBL" id="JAHUZN010000006">
    <property type="protein sequence ID" value="KAG8491458.1"/>
    <property type="molecule type" value="Genomic_DNA"/>
</dbReference>
<dbReference type="OrthoDB" id="1000443at2759"/>
<protein>
    <recommendedName>
        <fullName evidence="2">Transposase MuDR plant domain-containing protein</fullName>
    </recommendedName>
</protein>
<keyword evidence="4" id="KW-1185">Reference proteome</keyword>
<dbReference type="Pfam" id="PF03108">
    <property type="entry name" value="DBD_Tnp_Mut"/>
    <property type="match status" value="1"/>
</dbReference>
<gene>
    <name evidence="3" type="ORF">CXB51_014839</name>
</gene>
<proteinExistence type="predicted"/>
<feature type="region of interest" description="Disordered" evidence="1">
    <location>
        <begin position="26"/>
        <end position="55"/>
    </location>
</feature>
<evidence type="ECO:0000259" key="2">
    <source>
        <dbReference type="Pfam" id="PF03108"/>
    </source>
</evidence>
<reference evidence="3 4" key="1">
    <citation type="journal article" date="2021" name="bioRxiv">
        <title>The Gossypium anomalum genome as a resource for cotton improvement and evolutionary analysis of hybrid incompatibility.</title>
        <authorList>
            <person name="Grover C.E."/>
            <person name="Yuan D."/>
            <person name="Arick M.A."/>
            <person name="Miller E.R."/>
            <person name="Hu G."/>
            <person name="Peterson D.G."/>
            <person name="Wendel J.F."/>
            <person name="Udall J.A."/>
        </authorList>
    </citation>
    <scope>NUCLEOTIDE SEQUENCE [LARGE SCALE GENOMIC DNA]</scope>
    <source>
        <strain evidence="3">JFW-Udall</strain>
        <tissue evidence="3">Leaf</tissue>
    </source>
</reference>
<evidence type="ECO:0000313" key="4">
    <source>
        <dbReference type="Proteomes" id="UP000701853"/>
    </source>
</evidence>
<accession>A0A8J5Z0E1</accession>
<feature type="domain" description="Transposase MuDR plant" evidence="2">
    <location>
        <begin position="171"/>
        <end position="219"/>
    </location>
</feature>